<dbReference type="SUPFAM" id="SSF50249">
    <property type="entry name" value="Nucleic acid-binding proteins"/>
    <property type="match status" value="1"/>
</dbReference>
<evidence type="ECO:0000313" key="4">
    <source>
        <dbReference type="EMBL" id="KIK63535.1"/>
    </source>
</evidence>
<dbReference type="GO" id="GO:0005662">
    <property type="term" value="C:DNA replication factor A complex"/>
    <property type="evidence" value="ECO:0007669"/>
    <property type="project" value="TreeGrafter"/>
</dbReference>
<dbReference type="GO" id="GO:0006260">
    <property type="term" value="P:DNA replication"/>
    <property type="evidence" value="ECO:0007669"/>
    <property type="project" value="InterPro"/>
</dbReference>
<dbReference type="GO" id="GO:0035861">
    <property type="term" value="C:site of double-strand break"/>
    <property type="evidence" value="ECO:0007669"/>
    <property type="project" value="TreeGrafter"/>
</dbReference>
<dbReference type="OrthoDB" id="188186at2759"/>
<dbReference type="Proteomes" id="UP000053593">
    <property type="component" value="Unassembled WGS sequence"/>
</dbReference>
<evidence type="ECO:0000256" key="3">
    <source>
        <dbReference type="ARBA" id="ARBA00023242"/>
    </source>
</evidence>
<reference evidence="4 5" key="1">
    <citation type="submission" date="2014-04" db="EMBL/GenBank/DDBJ databases">
        <title>Evolutionary Origins and Diversification of the Mycorrhizal Mutualists.</title>
        <authorList>
            <consortium name="DOE Joint Genome Institute"/>
            <consortium name="Mycorrhizal Genomics Consortium"/>
            <person name="Kohler A."/>
            <person name="Kuo A."/>
            <person name="Nagy L.G."/>
            <person name="Floudas D."/>
            <person name="Copeland A."/>
            <person name="Barry K.W."/>
            <person name="Cichocki N."/>
            <person name="Veneault-Fourrey C."/>
            <person name="LaButti K."/>
            <person name="Lindquist E.A."/>
            <person name="Lipzen A."/>
            <person name="Lundell T."/>
            <person name="Morin E."/>
            <person name="Murat C."/>
            <person name="Riley R."/>
            <person name="Ohm R."/>
            <person name="Sun H."/>
            <person name="Tunlid A."/>
            <person name="Henrissat B."/>
            <person name="Grigoriev I.V."/>
            <person name="Hibbett D.S."/>
            <person name="Martin F."/>
        </authorList>
    </citation>
    <scope>NUCLEOTIDE SEQUENCE [LARGE SCALE GENOMIC DNA]</scope>
    <source>
        <strain evidence="4 5">FD-317 M1</strain>
    </source>
</reference>
<dbReference type="AlphaFoldDB" id="A0A0D0BHU5"/>
<keyword evidence="5" id="KW-1185">Reference proteome</keyword>
<dbReference type="PANTHER" id="PTHR15114">
    <property type="entry name" value="REPLICATION PROTEIN A3"/>
    <property type="match status" value="1"/>
</dbReference>
<dbReference type="GO" id="GO:0003684">
    <property type="term" value="F:damaged DNA binding"/>
    <property type="evidence" value="ECO:0007669"/>
    <property type="project" value="TreeGrafter"/>
</dbReference>
<dbReference type="InterPro" id="IPR012340">
    <property type="entry name" value="NA-bd_OB-fold"/>
</dbReference>
<evidence type="ECO:0000256" key="2">
    <source>
        <dbReference type="ARBA" id="ARBA00009761"/>
    </source>
</evidence>
<dbReference type="GO" id="GO:0000724">
    <property type="term" value="P:double-strand break repair via homologous recombination"/>
    <property type="evidence" value="ECO:0007669"/>
    <property type="project" value="TreeGrafter"/>
</dbReference>
<dbReference type="GO" id="GO:0003697">
    <property type="term" value="F:single-stranded DNA binding"/>
    <property type="evidence" value="ECO:0007669"/>
    <property type="project" value="TreeGrafter"/>
</dbReference>
<gene>
    <name evidence="4" type="ORF">GYMLUDRAFT_95129</name>
</gene>
<dbReference type="Gene3D" id="2.40.50.140">
    <property type="entry name" value="Nucleic acid-binding proteins"/>
    <property type="match status" value="1"/>
</dbReference>
<dbReference type="InterPro" id="IPR013970">
    <property type="entry name" value="Rfa2"/>
</dbReference>
<dbReference type="PANTHER" id="PTHR15114:SF1">
    <property type="entry name" value="REPLICATION PROTEIN A 14 KDA SUBUNIT"/>
    <property type="match status" value="1"/>
</dbReference>
<evidence type="ECO:0000313" key="5">
    <source>
        <dbReference type="Proteomes" id="UP000053593"/>
    </source>
</evidence>
<organism evidence="4 5">
    <name type="scientific">Collybiopsis luxurians FD-317 M1</name>
    <dbReference type="NCBI Taxonomy" id="944289"/>
    <lineage>
        <taxon>Eukaryota</taxon>
        <taxon>Fungi</taxon>
        <taxon>Dikarya</taxon>
        <taxon>Basidiomycota</taxon>
        <taxon>Agaricomycotina</taxon>
        <taxon>Agaricomycetes</taxon>
        <taxon>Agaricomycetidae</taxon>
        <taxon>Agaricales</taxon>
        <taxon>Marasmiineae</taxon>
        <taxon>Omphalotaceae</taxon>
        <taxon>Collybiopsis</taxon>
        <taxon>Collybiopsis luxurians</taxon>
    </lineage>
</organism>
<comment type="similarity">
    <text evidence="2">Belongs to the replication factor A protein 3 family.</text>
</comment>
<dbReference type="GO" id="GO:0006284">
    <property type="term" value="P:base-excision repair"/>
    <property type="evidence" value="ECO:0007669"/>
    <property type="project" value="TreeGrafter"/>
</dbReference>
<dbReference type="GO" id="GO:0006289">
    <property type="term" value="P:nucleotide-excision repair"/>
    <property type="evidence" value="ECO:0007669"/>
    <property type="project" value="TreeGrafter"/>
</dbReference>
<sequence>MSQDISPRVNSAILPRFVGKIVRIPCKILTTTDNTVTVQTTDGGEVLVKFTGDSGISSTYVEIVGQVIDQTTVKKVAVINWKSDLDMQSMDRLIKHWHDPRFFGTIFS</sequence>
<protein>
    <submittedName>
        <fullName evidence="4">Unplaced genomic scaffold GYMLUscaffold_15, whole genome shotgun sequence</fullName>
    </submittedName>
</protein>
<evidence type="ECO:0000256" key="1">
    <source>
        <dbReference type="ARBA" id="ARBA00004123"/>
    </source>
</evidence>
<comment type="subcellular location">
    <subcellularLocation>
        <location evidence="1">Nucleus</location>
    </subcellularLocation>
</comment>
<dbReference type="Pfam" id="PF08661">
    <property type="entry name" value="Rep_fac-A_3"/>
    <property type="match status" value="1"/>
</dbReference>
<dbReference type="EMBL" id="KN834763">
    <property type="protein sequence ID" value="KIK63535.1"/>
    <property type="molecule type" value="Genomic_DNA"/>
</dbReference>
<proteinExistence type="inferred from homology"/>
<dbReference type="HOGENOM" id="CLU_141922_1_1_1"/>
<name>A0A0D0BHU5_9AGAR</name>
<accession>A0A0D0BHU5</accession>
<dbReference type="GO" id="GO:0006298">
    <property type="term" value="P:mismatch repair"/>
    <property type="evidence" value="ECO:0007669"/>
    <property type="project" value="TreeGrafter"/>
</dbReference>
<keyword evidence="3" id="KW-0539">Nucleus</keyword>